<evidence type="ECO:0000313" key="3">
    <source>
        <dbReference type="Proteomes" id="UP000235672"/>
    </source>
</evidence>
<feature type="compositionally biased region" description="Basic residues" evidence="1">
    <location>
        <begin position="421"/>
        <end position="441"/>
    </location>
</feature>
<gene>
    <name evidence="2" type="ORF">NA56DRAFT_5119</name>
</gene>
<accession>A0A2J6QPM7</accession>
<reference evidence="2 3" key="1">
    <citation type="submission" date="2016-05" db="EMBL/GenBank/DDBJ databases">
        <title>A degradative enzymes factory behind the ericoid mycorrhizal symbiosis.</title>
        <authorList>
            <consortium name="DOE Joint Genome Institute"/>
            <person name="Martino E."/>
            <person name="Morin E."/>
            <person name="Grelet G."/>
            <person name="Kuo A."/>
            <person name="Kohler A."/>
            <person name="Daghino S."/>
            <person name="Barry K."/>
            <person name="Choi C."/>
            <person name="Cichocki N."/>
            <person name="Clum A."/>
            <person name="Copeland A."/>
            <person name="Hainaut M."/>
            <person name="Haridas S."/>
            <person name="Labutti K."/>
            <person name="Lindquist E."/>
            <person name="Lipzen A."/>
            <person name="Khouja H.-R."/>
            <person name="Murat C."/>
            <person name="Ohm R."/>
            <person name="Olson A."/>
            <person name="Spatafora J."/>
            <person name="Veneault-Fourrey C."/>
            <person name="Henrissat B."/>
            <person name="Grigoriev I."/>
            <person name="Martin F."/>
            <person name="Perotto S."/>
        </authorList>
    </citation>
    <scope>NUCLEOTIDE SEQUENCE [LARGE SCALE GENOMIC DNA]</scope>
    <source>
        <strain evidence="2 3">UAMH 7357</strain>
    </source>
</reference>
<organism evidence="2 3">
    <name type="scientific">Hyaloscypha hepaticicola</name>
    <dbReference type="NCBI Taxonomy" id="2082293"/>
    <lineage>
        <taxon>Eukaryota</taxon>
        <taxon>Fungi</taxon>
        <taxon>Dikarya</taxon>
        <taxon>Ascomycota</taxon>
        <taxon>Pezizomycotina</taxon>
        <taxon>Leotiomycetes</taxon>
        <taxon>Helotiales</taxon>
        <taxon>Hyaloscyphaceae</taxon>
        <taxon>Hyaloscypha</taxon>
    </lineage>
</organism>
<name>A0A2J6QPM7_9HELO</name>
<feature type="compositionally biased region" description="Low complexity" evidence="1">
    <location>
        <begin position="201"/>
        <end position="217"/>
    </location>
</feature>
<feature type="compositionally biased region" description="Acidic residues" evidence="1">
    <location>
        <begin position="232"/>
        <end position="294"/>
    </location>
</feature>
<dbReference type="Proteomes" id="UP000235672">
    <property type="component" value="Unassembled WGS sequence"/>
</dbReference>
<dbReference type="STRING" id="1745343.A0A2J6QPM7"/>
<protein>
    <submittedName>
        <fullName evidence="2">Uncharacterized protein</fullName>
    </submittedName>
</protein>
<feature type="compositionally biased region" description="Polar residues" evidence="1">
    <location>
        <begin position="218"/>
        <end position="229"/>
    </location>
</feature>
<feature type="region of interest" description="Disordered" evidence="1">
    <location>
        <begin position="414"/>
        <end position="441"/>
    </location>
</feature>
<keyword evidence="3" id="KW-1185">Reference proteome</keyword>
<dbReference type="AlphaFoldDB" id="A0A2J6QPM7"/>
<feature type="region of interest" description="Disordered" evidence="1">
    <location>
        <begin position="144"/>
        <end position="313"/>
    </location>
</feature>
<dbReference type="EMBL" id="KZ613464">
    <property type="protein sequence ID" value="PMD28220.1"/>
    <property type="molecule type" value="Genomic_DNA"/>
</dbReference>
<sequence length="441" mass="49625">MDVNEAQLTIALREAFRCYLAFLSHDQKRRESSLPRQGKGVETTADISTQQYYQSRITAIEASLQYIGKIARRVERWVYEPPEEYYDEEITGETEGENFEALPDGQDSPYLDFFSGCLVHPTTPFSAGPSNSSDEAAAKKIDGQVHFQPPKGPRPQVTIPDGVDNEVNEDVPEVRGRGPDVNTSSRTGLGIHPNTPISVNSKSPELSYSAPSSKSPSIGQNTPTSSISANEVDNESSEEESEENENSEESEEEDDDDDDQEESEEEEDEEVEDEVEDSDSGQDESDESEGEDETNNVHPEITAASRPQNVRDVHDADYAKRIHTAGAKEAEGVDTKLARAIKLAEQWAREDEARLLRQKKYAEDLRQQDRERREREATLKTQTINPAPKILFLPILLPLPPTRSLQRPLDNLPKMQDSHMHTLHKTRARRSLQARQRRNPC</sequence>
<proteinExistence type="predicted"/>
<dbReference type="OrthoDB" id="10009520at2759"/>
<evidence type="ECO:0000313" key="2">
    <source>
        <dbReference type="EMBL" id="PMD28220.1"/>
    </source>
</evidence>
<evidence type="ECO:0000256" key="1">
    <source>
        <dbReference type="SAM" id="MobiDB-lite"/>
    </source>
</evidence>